<evidence type="ECO:0000313" key="15">
    <source>
        <dbReference type="Proteomes" id="UP000524237"/>
    </source>
</evidence>
<evidence type="ECO:0000259" key="13">
    <source>
        <dbReference type="Pfam" id="PF01593"/>
    </source>
</evidence>
<evidence type="ECO:0000256" key="1">
    <source>
        <dbReference type="ARBA" id="ARBA00001755"/>
    </source>
</evidence>
<organism evidence="14 15">
    <name type="scientific">Alpinimonas psychrophila</name>
    <dbReference type="NCBI Taxonomy" id="748908"/>
    <lineage>
        <taxon>Bacteria</taxon>
        <taxon>Bacillati</taxon>
        <taxon>Actinomycetota</taxon>
        <taxon>Actinomycetes</taxon>
        <taxon>Micrococcales</taxon>
        <taxon>Microbacteriaceae</taxon>
        <taxon>Alpinimonas</taxon>
    </lineage>
</organism>
<comment type="subcellular location">
    <subcellularLocation>
        <location evidence="12">Cytoplasm</location>
    </subcellularLocation>
</comment>
<dbReference type="SUPFAM" id="SSF54373">
    <property type="entry name" value="FAD-linked reductases, C-terminal domain"/>
    <property type="match status" value="1"/>
</dbReference>
<dbReference type="EC" id="1.3.3.15" evidence="6 12"/>
<dbReference type="UniPathway" id="UPA00252"/>
<comment type="catalytic activity">
    <reaction evidence="1">
        <text>coproporphyrinogen III + 3 O2 = coproporphyrin III + 3 H2O2</text>
        <dbReference type="Rhea" id="RHEA:43436"/>
        <dbReference type="ChEBI" id="CHEBI:15379"/>
        <dbReference type="ChEBI" id="CHEBI:16240"/>
        <dbReference type="ChEBI" id="CHEBI:57309"/>
        <dbReference type="ChEBI" id="CHEBI:131725"/>
        <dbReference type="EC" id="1.3.3.15"/>
    </reaction>
    <physiologicalReaction direction="left-to-right" evidence="1">
        <dbReference type="Rhea" id="RHEA:43437"/>
    </physiologicalReaction>
</comment>
<dbReference type="Gene3D" id="1.10.3110.10">
    <property type="entry name" value="protoporphyrinogen ix oxidase, domain 3"/>
    <property type="match status" value="1"/>
</dbReference>
<comment type="similarity">
    <text evidence="5 12">Belongs to the protoporphyrinogen/coproporphyrinogen oxidase family. Coproporphyrinogen III oxidase subfamily.</text>
</comment>
<comment type="pathway">
    <text evidence="4 12">Porphyrin-containing compound metabolism; protoheme biosynthesis.</text>
</comment>
<evidence type="ECO:0000256" key="10">
    <source>
        <dbReference type="ARBA" id="ARBA00023002"/>
    </source>
</evidence>
<evidence type="ECO:0000256" key="7">
    <source>
        <dbReference type="ARBA" id="ARBA00019046"/>
    </source>
</evidence>
<accession>A0A7W3JVJ3</accession>
<dbReference type="GO" id="GO:0006783">
    <property type="term" value="P:heme biosynthetic process"/>
    <property type="evidence" value="ECO:0007669"/>
    <property type="project" value="UniProtKB-UniRule"/>
</dbReference>
<dbReference type="GO" id="GO:0005737">
    <property type="term" value="C:cytoplasm"/>
    <property type="evidence" value="ECO:0007669"/>
    <property type="project" value="UniProtKB-SubCell"/>
</dbReference>
<keyword evidence="11 12" id="KW-0350">Heme biosynthesis</keyword>
<evidence type="ECO:0000256" key="6">
    <source>
        <dbReference type="ARBA" id="ARBA00012402"/>
    </source>
</evidence>
<dbReference type="PANTHER" id="PTHR42923">
    <property type="entry name" value="PROTOPORPHYRINOGEN OXIDASE"/>
    <property type="match status" value="1"/>
</dbReference>
<keyword evidence="15" id="KW-1185">Reference proteome</keyword>
<evidence type="ECO:0000256" key="2">
    <source>
        <dbReference type="ARBA" id="ARBA00001974"/>
    </source>
</evidence>
<evidence type="ECO:0000256" key="3">
    <source>
        <dbReference type="ARBA" id="ARBA00002185"/>
    </source>
</evidence>
<evidence type="ECO:0000313" key="14">
    <source>
        <dbReference type="EMBL" id="MBA8830009.1"/>
    </source>
</evidence>
<dbReference type="Pfam" id="PF01593">
    <property type="entry name" value="Amino_oxidase"/>
    <property type="match status" value="1"/>
</dbReference>
<proteinExistence type="inferred from homology"/>
<dbReference type="EMBL" id="JACGWU010000010">
    <property type="protein sequence ID" value="MBA8830009.1"/>
    <property type="molecule type" value="Genomic_DNA"/>
</dbReference>
<dbReference type="Proteomes" id="UP000524237">
    <property type="component" value="Unassembled WGS sequence"/>
</dbReference>
<dbReference type="Gene3D" id="3.90.660.20">
    <property type="entry name" value="Protoporphyrinogen oxidase, mitochondrial, domain 2"/>
    <property type="match status" value="1"/>
</dbReference>
<dbReference type="InterPro" id="IPR004572">
    <property type="entry name" value="Protoporphyrinogen_oxidase"/>
</dbReference>
<evidence type="ECO:0000256" key="4">
    <source>
        <dbReference type="ARBA" id="ARBA00004744"/>
    </source>
</evidence>
<feature type="domain" description="Amine oxidase" evidence="13">
    <location>
        <begin position="19"/>
        <end position="492"/>
    </location>
</feature>
<sequence length="500" mass="51943">MKKTGVNPLVDIVVIGGGIAGLVAADVFARAGLSVTLIEERATVGGLVTSAVLDGLRLDVGAEAFATREGSVSDLAIDLGLADDLVRPDPAGAWIRMPTKTVRIPRLGILGIPGNPLARDVRAAIGLKGAIRASFDRVLPRGFAAESATLGELVRKRMGQRVVDRLVAPICLGIHSTHPNSLDIDAVAPSLREGLRRTGSLVGAVKERATTQRAGGAVMGLDGGLWKLTEALHERIVRNGGNILTSSRVTSLAPAGRARTSAWQVGYTDMPGMQRTVRALGVLFAVPALQAQTLLRENLTEPQSTSAGRLLLDAKTEDVTIVTLVLISAALDAHPRGSGIIVAPESPGVRAKALTHSSSKWPWLASVAGAGRHAIRLSYSGSQLSTPAKKSASIEGSSAASIKKADAELVAKALADASVLLGVELSAGDLRASRVTRWSDAVTPPSPAHRELVRAWTKAVARLNRIGLTGSWIAGTGLASVIPHSQAAADQLIAGLQRPS</sequence>
<dbReference type="SUPFAM" id="SSF51905">
    <property type="entry name" value="FAD/NAD(P)-binding domain"/>
    <property type="match status" value="1"/>
</dbReference>
<keyword evidence="12" id="KW-0963">Cytoplasm</keyword>
<dbReference type="GO" id="GO:0004729">
    <property type="term" value="F:oxygen-dependent protoporphyrinogen oxidase activity"/>
    <property type="evidence" value="ECO:0007669"/>
    <property type="project" value="UniProtKB-UniRule"/>
</dbReference>
<keyword evidence="8 12" id="KW-0285">Flavoprotein</keyword>
<protein>
    <recommendedName>
        <fullName evidence="7 12">Coproporphyrinogen III oxidase</fullName>
        <ecNumber evidence="6 12">1.3.3.15</ecNumber>
    </recommendedName>
</protein>
<evidence type="ECO:0000256" key="9">
    <source>
        <dbReference type="ARBA" id="ARBA00022827"/>
    </source>
</evidence>
<dbReference type="PANTHER" id="PTHR42923:SF3">
    <property type="entry name" value="PROTOPORPHYRINOGEN OXIDASE"/>
    <property type="match status" value="1"/>
</dbReference>
<dbReference type="Gene3D" id="3.50.50.60">
    <property type="entry name" value="FAD/NAD(P)-binding domain"/>
    <property type="match status" value="1"/>
</dbReference>
<comment type="cofactor">
    <cofactor evidence="2 12">
        <name>FAD</name>
        <dbReference type="ChEBI" id="CHEBI:57692"/>
    </cofactor>
</comment>
<dbReference type="InterPro" id="IPR036188">
    <property type="entry name" value="FAD/NAD-bd_sf"/>
</dbReference>
<keyword evidence="10 12" id="KW-0560">Oxidoreductase</keyword>
<comment type="function">
    <text evidence="3 12">Involved in coproporphyrin-dependent heme b biosynthesis. Catalyzes the oxidation of coproporphyrinogen III to coproporphyrin III.</text>
</comment>
<comment type="caution">
    <text evidence="14">The sequence shown here is derived from an EMBL/GenBank/DDBJ whole genome shotgun (WGS) entry which is preliminary data.</text>
</comment>
<dbReference type="InterPro" id="IPR002937">
    <property type="entry name" value="Amino_oxidase"/>
</dbReference>
<gene>
    <name evidence="14" type="ORF">FB555_002136</name>
</gene>
<name>A0A7W3JVJ3_9MICO</name>
<dbReference type="PRINTS" id="PR00419">
    <property type="entry name" value="ADXRDTASE"/>
</dbReference>
<evidence type="ECO:0000256" key="8">
    <source>
        <dbReference type="ARBA" id="ARBA00022630"/>
    </source>
</evidence>
<evidence type="ECO:0000256" key="12">
    <source>
        <dbReference type="RuleBase" id="RU364052"/>
    </source>
</evidence>
<evidence type="ECO:0000256" key="5">
    <source>
        <dbReference type="ARBA" id="ARBA00008310"/>
    </source>
</evidence>
<keyword evidence="9 12" id="KW-0274">FAD</keyword>
<dbReference type="InterPro" id="IPR050464">
    <property type="entry name" value="Zeta_carotene_desat/Oxidored"/>
</dbReference>
<reference evidence="14 15" key="1">
    <citation type="submission" date="2020-07" db="EMBL/GenBank/DDBJ databases">
        <title>Sequencing the genomes of 1000 actinobacteria strains.</title>
        <authorList>
            <person name="Klenk H.-P."/>
        </authorList>
    </citation>
    <scope>NUCLEOTIDE SEQUENCE [LARGE SCALE GENOMIC DNA]</scope>
    <source>
        <strain evidence="14 15">DSM 23737</strain>
    </source>
</reference>
<dbReference type="NCBIfam" id="TIGR00562">
    <property type="entry name" value="proto_IX_ox"/>
    <property type="match status" value="1"/>
</dbReference>
<dbReference type="AlphaFoldDB" id="A0A7W3JVJ3"/>
<evidence type="ECO:0000256" key="11">
    <source>
        <dbReference type="ARBA" id="ARBA00023133"/>
    </source>
</evidence>
<dbReference type="RefSeq" id="WP_182485423.1">
    <property type="nucleotide sequence ID" value="NZ_JACGWU010000010.1"/>
</dbReference>